<sequence>MLGAEMTNLTGVKVTISDQTKRERYHAMQNELQITICTSQTDKGGEICSEINYPDVAIPTGNQALVVWLISSILQLVNTRCPYQWLFQFYLCKLSGFLSRTKRKYHHLASFCLKKFQLSFENDNGKSKSLISAV</sequence>
<accession>A0A0V0TSA2</accession>
<keyword evidence="2" id="KW-1185">Reference proteome</keyword>
<evidence type="ECO:0000313" key="2">
    <source>
        <dbReference type="Proteomes" id="UP000055048"/>
    </source>
</evidence>
<dbReference type="OrthoDB" id="10467029at2759"/>
<organism evidence="1 2">
    <name type="scientific">Trichinella murrelli</name>
    <dbReference type="NCBI Taxonomy" id="144512"/>
    <lineage>
        <taxon>Eukaryota</taxon>
        <taxon>Metazoa</taxon>
        <taxon>Ecdysozoa</taxon>
        <taxon>Nematoda</taxon>
        <taxon>Enoplea</taxon>
        <taxon>Dorylaimia</taxon>
        <taxon>Trichinellida</taxon>
        <taxon>Trichinellidae</taxon>
        <taxon>Trichinella</taxon>
    </lineage>
</organism>
<dbReference type="EMBL" id="JYDJ01000158">
    <property type="protein sequence ID" value="KRX41910.1"/>
    <property type="molecule type" value="Genomic_DNA"/>
</dbReference>
<gene>
    <name evidence="1" type="ORF">T05_9302</name>
</gene>
<dbReference type="Proteomes" id="UP000055048">
    <property type="component" value="Unassembled WGS sequence"/>
</dbReference>
<name>A0A0V0TSA2_9BILA</name>
<comment type="caution">
    <text evidence="1">The sequence shown here is derived from an EMBL/GenBank/DDBJ whole genome shotgun (WGS) entry which is preliminary data.</text>
</comment>
<proteinExistence type="predicted"/>
<dbReference type="AlphaFoldDB" id="A0A0V0TSA2"/>
<protein>
    <submittedName>
        <fullName evidence="1">Uncharacterized protein</fullName>
    </submittedName>
</protein>
<reference evidence="1 2" key="1">
    <citation type="submission" date="2015-01" db="EMBL/GenBank/DDBJ databases">
        <title>Evolution of Trichinella species and genotypes.</title>
        <authorList>
            <person name="Korhonen P.K."/>
            <person name="Edoardo P."/>
            <person name="Giuseppe L.R."/>
            <person name="Gasser R.B."/>
        </authorList>
    </citation>
    <scope>NUCLEOTIDE SEQUENCE [LARGE SCALE GENOMIC DNA]</scope>
    <source>
        <strain evidence="1">ISS417</strain>
    </source>
</reference>
<evidence type="ECO:0000313" key="1">
    <source>
        <dbReference type="EMBL" id="KRX41910.1"/>
    </source>
</evidence>